<dbReference type="EMBL" id="JAAGSC010000042">
    <property type="protein sequence ID" value="NDY96331.1"/>
    <property type="molecule type" value="Genomic_DNA"/>
</dbReference>
<comment type="caution">
    <text evidence="7">The sequence shown here is derived from an EMBL/GenBank/DDBJ whole genome shotgun (WGS) entry which is preliminary data.</text>
</comment>
<keyword evidence="3 7" id="KW-0808">Transferase</keyword>
<dbReference type="AlphaFoldDB" id="A0A845V825"/>
<dbReference type="CDD" id="cd00761">
    <property type="entry name" value="Glyco_tranf_GTA_type"/>
    <property type="match status" value="1"/>
</dbReference>
<dbReference type="GO" id="GO:0016757">
    <property type="term" value="F:glycosyltransferase activity"/>
    <property type="evidence" value="ECO:0007669"/>
    <property type="project" value="UniProtKB-KW"/>
</dbReference>
<feature type="transmembrane region" description="Helical" evidence="4">
    <location>
        <begin position="222"/>
        <end position="240"/>
    </location>
</feature>
<keyword evidence="4" id="KW-0472">Membrane</keyword>
<evidence type="ECO:0000256" key="3">
    <source>
        <dbReference type="ARBA" id="ARBA00022679"/>
    </source>
</evidence>
<evidence type="ECO:0000256" key="1">
    <source>
        <dbReference type="ARBA" id="ARBA00006739"/>
    </source>
</evidence>
<dbReference type="PANTHER" id="PTHR43179">
    <property type="entry name" value="RHAMNOSYLTRANSFERASE WBBL"/>
    <property type="match status" value="1"/>
</dbReference>
<feature type="domain" description="Glycosyltransferase 2-like" evidence="5">
    <location>
        <begin position="1"/>
        <end position="98"/>
    </location>
</feature>
<dbReference type="InterPro" id="IPR001173">
    <property type="entry name" value="Glyco_trans_2-like"/>
</dbReference>
<comment type="similarity">
    <text evidence="1">Belongs to the glycosyltransferase 2 family.</text>
</comment>
<keyword evidence="4" id="KW-0812">Transmembrane</keyword>
<proteinExistence type="inferred from homology"/>
<reference evidence="7 8" key="1">
    <citation type="submission" date="2020-02" db="EMBL/GenBank/DDBJ databases">
        <authorList>
            <person name="Zhang X.-Y."/>
        </authorList>
    </citation>
    <scope>NUCLEOTIDE SEQUENCE [LARGE SCALE GENOMIC DNA]</scope>
    <source>
        <strain evidence="7 8">C33</strain>
    </source>
</reference>
<gene>
    <name evidence="7" type="ORF">G3I74_11380</name>
</gene>
<dbReference type="SUPFAM" id="SSF53448">
    <property type="entry name" value="Nucleotide-diphospho-sugar transferases"/>
    <property type="match status" value="1"/>
</dbReference>
<evidence type="ECO:0000259" key="5">
    <source>
        <dbReference type="Pfam" id="PF00535"/>
    </source>
</evidence>
<dbReference type="Proteomes" id="UP000484885">
    <property type="component" value="Unassembled WGS sequence"/>
</dbReference>
<dbReference type="Gene3D" id="3.90.550.10">
    <property type="entry name" value="Spore Coat Polysaccharide Biosynthesis Protein SpsA, Chain A"/>
    <property type="match status" value="1"/>
</dbReference>
<keyword evidence="4" id="KW-1133">Transmembrane helix</keyword>
<protein>
    <submittedName>
        <fullName evidence="7">Glycosyltransferase</fullName>
    </submittedName>
</protein>
<evidence type="ECO:0000313" key="7">
    <source>
        <dbReference type="EMBL" id="NDY96331.1"/>
    </source>
</evidence>
<accession>A0A845V825</accession>
<dbReference type="Pfam" id="PF13632">
    <property type="entry name" value="Glyco_trans_2_3"/>
    <property type="match status" value="1"/>
</dbReference>
<evidence type="ECO:0000256" key="2">
    <source>
        <dbReference type="ARBA" id="ARBA00022676"/>
    </source>
</evidence>
<evidence type="ECO:0000259" key="6">
    <source>
        <dbReference type="Pfam" id="PF13632"/>
    </source>
</evidence>
<organism evidence="7 8">
    <name type="scientific">Wenzhouxiangella limi</name>
    <dbReference type="NCBI Taxonomy" id="2707351"/>
    <lineage>
        <taxon>Bacteria</taxon>
        <taxon>Pseudomonadati</taxon>
        <taxon>Pseudomonadota</taxon>
        <taxon>Gammaproteobacteria</taxon>
        <taxon>Chromatiales</taxon>
        <taxon>Wenzhouxiangellaceae</taxon>
        <taxon>Wenzhouxiangella</taxon>
    </lineage>
</organism>
<dbReference type="InterPro" id="IPR029044">
    <property type="entry name" value="Nucleotide-diphossugar_trans"/>
</dbReference>
<keyword evidence="2" id="KW-0328">Glycosyltransferase</keyword>
<sequence length="279" mass="31433">MPVYNDWHHISALMDCLARQTLPAEQFEVLLVDNGSDAFQPPEMTATNVRILHCHIPGSYAARNHGIEQARAPWLVFTDADCRPLPEWLSQLLAQVPEPALNTLLAGQVRMIASSAKPGPWEMHDLVKGIPQGWYVQRGYAATANLMVPAELARKLGGFDTARYSGGDADFCRRAVAAGADLRYVEAAVVEHPARTSWPELAAKYRRIKGGQITQGSRRQRLIWTLRTFLPPVIAFYLFLGRTAWPLRYRLVASAVQLRLWVMEMVETMRLLLRHGPQR</sequence>
<keyword evidence="8" id="KW-1185">Reference proteome</keyword>
<evidence type="ECO:0000256" key="4">
    <source>
        <dbReference type="SAM" id="Phobius"/>
    </source>
</evidence>
<name>A0A845V825_9GAMM</name>
<dbReference type="PANTHER" id="PTHR43179:SF12">
    <property type="entry name" value="GALACTOFURANOSYLTRANSFERASE GLFT2"/>
    <property type="match status" value="1"/>
</dbReference>
<feature type="domain" description="Glycosyltransferase 2-like" evidence="6">
    <location>
        <begin position="142"/>
        <end position="249"/>
    </location>
</feature>
<evidence type="ECO:0000313" key="8">
    <source>
        <dbReference type="Proteomes" id="UP000484885"/>
    </source>
</evidence>
<dbReference type="Pfam" id="PF00535">
    <property type="entry name" value="Glycos_transf_2"/>
    <property type="match status" value="1"/>
</dbReference>